<evidence type="ECO:0000256" key="1">
    <source>
        <dbReference type="ARBA" id="ARBA00004123"/>
    </source>
</evidence>
<organism evidence="6">
    <name type="scientific">Blastobotrys adeninivorans</name>
    <name type="common">Yeast</name>
    <name type="synonym">Arxula adeninivorans</name>
    <dbReference type="NCBI Taxonomy" id="409370"/>
    <lineage>
        <taxon>Eukaryota</taxon>
        <taxon>Fungi</taxon>
        <taxon>Dikarya</taxon>
        <taxon>Ascomycota</taxon>
        <taxon>Saccharomycotina</taxon>
        <taxon>Dipodascomycetes</taxon>
        <taxon>Dipodascales</taxon>
        <taxon>Trichomonascaceae</taxon>
        <taxon>Blastobotrys</taxon>
    </lineage>
</organism>
<feature type="coiled-coil region" evidence="4">
    <location>
        <begin position="242"/>
        <end position="269"/>
    </location>
</feature>
<dbReference type="GO" id="GO:0006368">
    <property type="term" value="P:transcription elongation by RNA polymerase II"/>
    <property type="evidence" value="ECO:0007669"/>
    <property type="project" value="InterPro"/>
</dbReference>
<feature type="region of interest" description="Disordered" evidence="5">
    <location>
        <begin position="129"/>
        <end position="153"/>
    </location>
</feature>
<comment type="subcellular location">
    <subcellularLocation>
        <location evidence="1">Nucleus</location>
    </subcellularLocation>
</comment>
<reference evidence="6" key="2">
    <citation type="submission" date="2014-06" db="EMBL/GenBank/DDBJ databases">
        <title>The complete genome of Blastobotrys (Arxula) adeninivorans LS3 - a yeast of biotechnological interest.</title>
        <authorList>
            <person name="Kunze G."/>
            <person name="Gaillardin C."/>
            <person name="Czernicka M."/>
            <person name="Durrens P."/>
            <person name="Martin T."/>
            <person name="Boer E."/>
            <person name="Gabaldon T."/>
            <person name="Cruz J."/>
            <person name="Talla E."/>
            <person name="Marck C."/>
            <person name="Goffeau A."/>
            <person name="Barbe V."/>
            <person name="Baret P."/>
            <person name="Baronian K."/>
            <person name="Beier S."/>
            <person name="Bleykasten C."/>
            <person name="Bode R."/>
            <person name="Casaregola S."/>
            <person name="Despons L."/>
            <person name="Fairhead C."/>
            <person name="Giersberg M."/>
            <person name="Gierski P."/>
            <person name="Hahnel U."/>
            <person name="Hartmann A."/>
            <person name="Jankowska D."/>
            <person name="Jubin C."/>
            <person name="Jung P."/>
            <person name="Lafontaine I."/>
            <person name="Leh-Louis V."/>
            <person name="Lemaire M."/>
            <person name="Marcet-Houben M."/>
            <person name="Mascher M."/>
            <person name="Morel G."/>
            <person name="Richard G.-F."/>
            <person name="Riechen J."/>
            <person name="Sacerdot C."/>
            <person name="Sarkar A."/>
            <person name="Savel G."/>
            <person name="Schacherer J."/>
            <person name="Sherman D."/>
            <person name="Straub M.-L."/>
            <person name="Stein N."/>
            <person name="Thierry A."/>
            <person name="Trautwein-Schult A."/>
            <person name="Westhof E."/>
            <person name="Worch S."/>
            <person name="Dujon B."/>
            <person name="Souciet J.-L."/>
            <person name="Wincker P."/>
            <person name="Scholz U."/>
            <person name="Neuveglise N."/>
        </authorList>
    </citation>
    <scope>NUCLEOTIDE SEQUENCE</scope>
    <source>
        <strain evidence="6">LS3</strain>
    </source>
</reference>
<name>A0A060TFD5_BLAAD</name>
<accession>A0A060TFD5</accession>
<dbReference type="Pfam" id="PF03985">
    <property type="entry name" value="Paf1"/>
    <property type="match status" value="1"/>
</dbReference>
<evidence type="ECO:0000256" key="2">
    <source>
        <dbReference type="ARBA" id="ARBA00007560"/>
    </source>
</evidence>
<dbReference type="PANTHER" id="PTHR23188">
    <property type="entry name" value="RNA POLYMERASE II-ASSOCIATED FACTOR 1 HOMOLOG"/>
    <property type="match status" value="1"/>
</dbReference>
<dbReference type="AlphaFoldDB" id="A0A060TFD5"/>
<dbReference type="GO" id="GO:0016593">
    <property type="term" value="C:Cdc73/Paf1 complex"/>
    <property type="evidence" value="ECO:0007669"/>
    <property type="project" value="InterPro"/>
</dbReference>
<dbReference type="GO" id="GO:0000993">
    <property type="term" value="F:RNA polymerase II complex binding"/>
    <property type="evidence" value="ECO:0007669"/>
    <property type="project" value="TreeGrafter"/>
</dbReference>
<protein>
    <submittedName>
        <fullName evidence="6">ARAD1D22286p</fullName>
    </submittedName>
</protein>
<evidence type="ECO:0000256" key="5">
    <source>
        <dbReference type="SAM" id="MobiDB-lite"/>
    </source>
</evidence>
<gene>
    <name evidence="6" type="ORF">GNLVRS02_ARAD1D22286g</name>
</gene>
<reference evidence="6" key="1">
    <citation type="submission" date="2014-02" db="EMBL/GenBank/DDBJ databases">
        <authorList>
            <person name="Genoscope - CEA"/>
        </authorList>
    </citation>
    <scope>NUCLEOTIDE SEQUENCE</scope>
    <source>
        <strain evidence="6">LS3</strain>
    </source>
</reference>
<evidence type="ECO:0000256" key="3">
    <source>
        <dbReference type="ARBA" id="ARBA00023242"/>
    </source>
</evidence>
<proteinExistence type="inferred from homology"/>
<evidence type="ECO:0000313" key="6">
    <source>
        <dbReference type="EMBL" id="CDP37906.1"/>
    </source>
</evidence>
<dbReference type="InterPro" id="IPR007133">
    <property type="entry name" value="RNA_pol_II-assoc_Paf1"/>
</dbReference>
<dbReference type="PhylomeDB" id="A0A060TFD5"/>
<evidence type="ECO:0000256" key="4">
    <source>
        <dbReference type="SAM" id="Coils"/>
    </source>
</evidence>
<keyword evidence="3" id="KW-0539">Nucleus</keyword>
<dbReference type="GO" id="GO:0003682">
    <property type="term" value="F:chromatin binding"/>
    <property type="evidence" value="ECO:0007669"/>
    <property type="project" value="TreeGrafter"/>
</dbReference>
<feature type="region of interest" description="Disordered" evidence="5">
    <location>
        <begin position="352"/>
        <end position="391"/>
    </location>
</feature>
<dbReference type="EMBL" id="HG937694">
    <property type="protein sequence ID" value="CDP37906.1"/>
    <property type="molecule type" value="Genomic_DNA"/>
</dbReference>
<feature type="compositionally biased region" description="Acidic residues" evidence="5">
    <location>
        <begin position="370"/>
        <end position="391"/>
    </location>
</feature>
<feature type="compositionally biased region" description="Basic and acidic residues" evidence="5">
    <location>
        <begin position="136"/>
        <end position="152"/>
    </location>
</feature>
<sequence length="391" mass="44163">MSRKSGRQDYIARIRYQNELIAPPCPPALLDIPVDMSTITSPAFLSSILQKRESNMEVDRDLGMPLDLTEVQGIFDRGDETGVYAANPPMELDPRDRVLLKDISEANGKSKSQPGVSFLRRTEYVSAQSSGVRPSVEAKRLRQQEQDDRTDPEAQLQAVESMFEAANSDVSELRHPSKKHLKAVEAMPLLPDLKMFDLMHLAVKLVGSASLRSRKNDFSRMSLATALFRQNMVENDEWMTMYAANEEGAQSLKRKLDALEDTIEYDEENNAVHFDRVQDNDIDLTVHSGVEELAVTFDGVNNRAMYVPIKGRANLKRRRVVKGRREIVNQNSVGAIDLSLRDITPQESIFRDNARSEYDPVSYTVTSLPEDNENDNEPNDAENDTKDNDEE</sequence>
<keyword evidence="4" id="KW-0175">Coiled coil</keyword>
<comment type="similarity">
    <text evidence="2">Belongs to the PAF1 family.</text>
</comment>
<dbReference type="PANTHER" id="PTHR23188:SF12">
    <property type="entry name" value="RNA POLYMERASE II-ASSOCIATED FACTOR 1 HOMOLOG"/>
    <property type="match status" value="1"/>
</dbReference>